<comment type="caution">
    <text evidence="2">The sequence shown here is derived from an EMBL/GenBank/DDBJ whole genome shotgun (WGS) entry which is preliminary data.</text>
</comment>
<accession>A0A444ZK18</accession>
<proteinExistence type="predicted"/>
<sequence length="98" mass="11918">MEKWKGWRYFKSFPIYKIKSILRKLSSKFRCKQKRQRNGLVSLYKDMESCGEYSDIQVMWKMIQSSSSYSSHQYASCSSNKRRRTKRSSYWVLCFRPT</sequence>
<evidence type="ECO:0000313" key="2">
    <source>
        <dbReference type="EMBL" id="RYR14512.1"/>
    </source>
</evidence>
<reference evidence="2 3" key="1">
    <citation type="submission" date="2019-01" db="EMBL/GenBank/DDBJ databases">
        <title>Sequencing of cultivated peanut Arachis hypogaea provides insights into genome evolution and oil improvement.</title>
        <authorList>
            <person name="Chen X."/>
        </authorList>
    </citation>
    <scope>NUCLEOTIDE SEQUENCE [LARGE SCALE GENOMIC DNA]</scope>
    <source>
        <strain evidence="3">cv. Fuhuasheng</strain>
        <tissue evidence="2">Leaves</tissue>
    </source>
</reference>
<gene>
    <name evidence="2" type="ORF">Ahy_B04g071100</name>
</gene>
<dbReference type="PANTHER" id="PTHR33181">
    <property type="entry name" value="OS01G0778500 PROTEIN"/>
    <property type="match status" value="1"/>
</dbReference>
<evidence type="ECO:0000313" key="3">
    <source>
        <dbReference type="Proteomes" id="UP000289738"/>
    </source>
</evidence>
<feature type="region of interest" description="Disordered" evidence="1">
    <location>
        <begin position="67"/>
        <end position="87"/>
    </location>
</feature>
<organism evidence="2 3">
    <name type="scientific">Arachis hypogaea</name>
    <name type="common">Peanut</name>
    <dbReference type="NCBI Taxonomy" id="3818"/>
    <lineage>
        <taxon>Eukaryota</taxon>
        <taxon>Viridiplantae</taxon>
        <taxon>Streptophyta</taxon>
        <taxon>Embryophyta</taxon>
        <taxon>Tracheophyta</taxon>
        <taxon>Spermatophyta</taxon>
        <taxon>Magnoliopsida</taxon>
        <taxon>eudicotyledons</taxon>
        <taxon>Gunneridae</taxon>
        <taxon>Pentapetalae</taxon>
        <taxon>rosids</taxon>
        <taxon>fabids</taxon>
        <taxon>Fabales</taxon>
        <taxon>Fabaceae</taxon>
        <taxon>Papilionoideae</taxon>
        <taxon>50 kb inversion clade</taxon>
        <taxon>dalbergioids sensu lato</taxon>
        <taxon>Dalbergieae</taxon>
        <taxon>Pterocarpus clade</taxon>
        <taxon>Arachis</taxon>
    </lineage>
</organism>
<name>A0A444ZK18_ARAHY</name>
<feature type="compositionally biased region" description="Low complexity" evidence="1">
    <location>
        <begin position="67"/>
        <end position="79"/>
    </location>
</feature>
<dbReference type="AlphaFoldDB" id="A0A444ZK18"/>
<protein>
    <submittedName>
        <fullName evidence="2">Uncharacterized protein</fullName>
    </submittedName>
</protein>
<dbReference type="Proteomes" id="UP000289738">
    <property type="component" value="Chromosome B04"/>
</dbReference>
<dbReference type="Gramene" id="arahy.Tifrunner.gnm2.ann2.Ah14g324900.1">
    <property type="protein sequence ID" value="arahy.Tifrunner.gnm2.ann2.Ah14g324900.1-CDS"/>
    <property type="gene ID" value="arahy.Tifrunner.gnm2.ann2.Ah14g324900"/>
</dbReference>
<evidence type="ECO:0000256" key="1">
    <source>
        <dbReference type="SAM" id="MobiDB-lite"/>
    </source>
</evidence>
<keyword evidence="3" id="KW-1185">Reference proteome</keyword>
<dbReference type="EMBL" id="SDMP01000014">
    <property type="protein sequence ID" value="RYR14512.1"/>
    <property type="molecule type" value="Genomic_DNA"/>
</dbReference>
<dbReference type="PANTHER" id="PTHR33181:SF15">
    <property type="entry name" value="PROTEIN FAR1-RELATED SEQUENCE"/>
    <property type="match status" value="1"/>
</dbReference>